<keyword evidence="2" id="KW-1185">Reference proteome</keyword>
<name>A0ABR9AWV0_9BACL</name>
<evidence type="ECO:0000313" key="2">
    <source>
        <dbReference type="Proteomes" id="UP000634529"/>
    </source>
</evidence>
<comment type="caution">
    <text evidence="1">The sequence shown here is derived from an EMBL/GenBank/DDBJ whole genome shotgun (WGS) entry which is preliminary data.</text>
</comment>
<gene>
    <name evidence="1" type="ORF">IFO66_03880</name>
</gene>
<accession>A0ABR9AWV0</accession>
<dbReference type="Gene3D" id="2.60.120.40">
    <property type="match status" value="1"/>
</dbReference>
<dbReference type="RefSeq" id="WP_192023878.1">
    <property type="nucleotide sequence ID" value="NZ_JACYTN010000002.1"/>
</dbReference>
<evidence type="ECO:0008006" key="3">
    <source>
        <dbReference type="Google" id="ProtNLM"/>
    </source>
</evidence>
<organism evidence="1 2">
    <name type="scientific">Paenibacillus arenosi</name>
    <dbReference type="NCBI Taxonomy" id="2774142"/>
    <lineage>
        <taxon>Bacteria</taxon>
        <taxon>Bacillati</taxon>
        <taxon>Bacillota</taxon>
        <taxon>Bacilli</taxon>
        <taxon>Bacillales</taxon>
        <taxon>Paenibacillaceae</taxon>
        <taxon>Paenibacillus</taxon>
    </lineage>
</organism>
<sequence>MTGPTGPLITANNATVANTGTVVLAGNASVPFTTTATLNGTAITHAAGSTDILLAPNQTYFATWNATAGALAGGTLRGLALFLNGTQITGSINAVANSAPNATIQPAFSGSAVFNTGIAPNILTLTNVFATAATIGAPAVSVIKLI</sequence>
<dbReference type="EMBL" id="JACYTN010000002">
    <property type="protein sequence ID" value="MBD8497436.1"/>
    <property type="molecule type" value="Genomic_DNA"/>
</dbReference>
<dbReference type="InterPro" id="IPR008983">
    <property type="entry name" value="Tumour_necrosis_fac-like_dom"/>
</dbReference>
<reference evidence="1 2" key="1">
    <citation type="submission" date="2020-09" db="EMBL/GenBank/DDBJ databases">
        <title>Paenibacillus sp. CAU 1523 isolated from sand of Haeundae Beach.</title>
        <authorList>
            <person name="Kim W."/>
        </authorList>
    </citation>
    <scope>NUCLEOTIDE SEQUENCE [LARGE SCALE GENOMIC DNA]</scope>
    <source>
        <strain evidence="1 2">CAU 1523</strain>
    </source>
</reference>
<protein>
    <recommendedName>
        <fullName evidence="3">BclA C-terminal domain-containing protein</fullName>
    </recommendedName>
</protein>
<dbReference type="Proteomes" id="UP000634529">
    <property type="component" value="Unassembled WGS sequence"/>
</dbReference>
<evidence type="ECO:0000313" key="1">
    <source>
        <dbReference type="EMBL" id="MBD8497436.1"/>
    </source>
</evidence>
<proteinExistence type="predicted"/>